<name>A0A919NTZ8_9ACTN</name>
<dbReference type="Proteomes" id="UP000623608">
    <property type="component" value="Unassembled WGS sequence"/>
</dbReference>
<accession>A0A919NTZ8</accession>
<dbReference type="RefSeq" id="WP_203811842.1">
    <property type="nucleotide sequence ID" value="NZ_BOMY01000042.1"/>
</dbReference>
<dbReference type="SUPFAM" id="SSF141493">
    <property type="entry name" value="Allene oxide cyclase-like"/>
    <property type="match status" value="1"/>
</dbReference>
<dbReference type="InterPro" id="IPR044859">
    <property type="entry name" value="Allene_oxi_cyc_Dirigent"/>
</dbReference>
<dbReference type="EMBL" id="BOMY01000042">
    <property type="protein sequence ID" value="GIF23966.1"/>
    <property type="molecule type" value="Genomic_DNA"/>
</dbReference>
<evidence type="ECO:0000313" key="4">
    <source>
        <dbReference type="Proteomes" id="UP000623608"/>
    </source>
</evidence>
<gene>
    <name evidence="3" type="ORF">Ate02nite_66960</name>
</gene>
<dbReference type="InterPro" id="IPR034871">
    <property type="entry name" value="Allene_oxi_cyc_sf"/>
</dbReference>
<dbReference type="AlphaFoldDB" id="A0A919NTZ8"/>
<proteinExistence type="predicted"/>
<dbReference type="GO" id="GO:0017000">
    <property type="term" value="P:antibiotic biosynthetic process"/>
    <property type="evidence" value="ECO:0007669"/>
    <property type="project" value="InterPro"/>
</dbReference>
<dbReference type="GO" id="GO:0046423">
    <property type="term" value="F:allene-oxide cyclase activity"/>
    <property type="evidence" value="ECO:0007669"/>
    <property type="project" value="InterPro"/>
</dbReference>
<sequence length="172" mass="18032">MTKRLASILVALVALSLVAVAWPVARPTPAAAQGGSAVTLGVHFSGFFLLDFSATGVRQVTSFQDPFDPSRGDQTVFRDELLRNGQVVGHDDGSCTVTDIVPTDPDPLKLACQVTFSLPEGQITTQGAATNNPVKRLAITGGTGRYTGAYGEAVLTESGDETGSLLLNLTRR</sequence>
<keyword evidence="4" id="KW-1185">Reference proteome</keyword>
<reference evidence="3" key="1">
    <citation type="submission" date="2021-01" db="EMBL/GenBank/DDBJ databases">
        <title>Whole genome shotgun sequence of Actinoplanes tereljensis NBRC 105297.</title>
        <authorList>
            <person name="Komaki H."/>
            <person name="Tamura T."/>
        </authorList>
    </citation>
    <scope>NUCLEOTIDE SEQUENCE</scope>
    <source>
        <strain evidence="3">NBRC 105297</strain>
    </source>
</reference>
<organism evidence="3 4">
    <name type="scientific">Paractinoplanes tereljensis</name>
    <dbReference type="NCBI Taxonomy" id="571912"/>
    <lineage>
        <taxon>Bacteria</taxon>
        <taxon>Bacillati</taxon>
        <taxon>Actinomycetota</taxon>
        <taxon>Actinomycetes</taxon>
        <taxon>Micromonosporales</taxon>
        <taxon>Micromonosporaceae</taxon>
        <taxon>Paractinoplanes</taxon>
    </lineage>
</organism>
<evidence type="ECO:0000259" key="2">
    <source>
        <dbReference type="Pfam" id="PF18678"/>
    </source>
</evidence>
<dbReference type="GO" id="GO:0009695">
    <property type="term" value="P:jasmonic acid biosynthetic process"/>
    <property type="evidence" value="ECO:0007669"/>
    <property type="project" value="InterPro"/>
</dbReference>
<dbReference type="Pfam" id="PF18678">
    <property type="entry name" value="AOC_like"/>
    <property type="match status" value="1"/>
</dbReference>
<evidence type="ECO:0000256" key="1">
    <source>
        <dbReference type="SAM" id="SignalP"/>
    </source>
</evidence>
<keyword evidence="1" id="KW-0732">Signal</keyword>
<feature type="signal peptide" evidence="1">
    <location>
        <begin position="1"/>
        <end position="21"/>
    </location>
</feature>
<dbReference type="Gene3D" id="2.40.480.10">
    <property type="entry name" value="Allene oxide cyclase-like"/>
    <property type="match status" value="1"/>
</dbReference>
<evidence type="ECO:0000313" key="3">
    <source>
        <dbReference type="EMBL" id="GIF23966.1"/>
    </source>
</evidence>
<comment type="caution">
    <text evidence="3">The sequence shown here is derived from an EMBL/GenBank/DDBJ whole genome shotgun (WGS) entry which is preliminary data.</text>
</comment>
<protein>
    <recommendedName>
        <fullName evidence="2">Allene oxide cyclase barrel-like domain-containing protein</fullName>
    </recommendedName>
</protein>
<feature type="domain" description="Allene oxide cyclase barrel-like" evidence="2">
    <location>
        <begin position="66"/>
        <end position="157"/>
    </location>
</feature>
<dbReference type="InterPro" id="IPR041013">
    <property type="entry name" value="AOC-like"/>
</dbReference>
<feature type="chain" id="PRO_5038584038" description="Allene oxide cyclase barrel-like domain-containing protein" evidence="1">
    <location>
        <begin position="22"/>
        <end position="172"/>
    </location>
</feature>